<keyword evidence="1" id="KW-1133">Transmembrane helix</keyword>
<feature type="transmembrane region" description="Helical" evidence="1">
    <location>
        <begin position="380"/>
        <end position="401"/>
    </location>
</feature>
<keyword evidence="4" id="KW-1185">Reference proteome</keyword>
<dbReference type="PROSITE" id="PS50885">
    <property type="entry name" value="HAMP"/>
    <property type="match status" value="1"/>
</dbReference>
<dbReference type="AlphaFoldDB" id="A0A9X0R0Z6"/>
<evidence type="ECO:0000313" key="3">
    <source>
        <dbReference type="EMBL" id="MBC4016337.1"/>
    </source>
</evidence>
<feature type="transmembrane region" description="Helical" evidence="1">
    <location>
        <begin position="355"/>
        <end position="374"/>
    </location>
</feature>
<feature type="transmembrane region" description="Helical" evidence="1">
    <location>
        <begin position="413"/>
        <end position="442"/>
    </location>
</feature>
<dbReference type="RefSeq" id="WP_186771107.1">
    <property type="nucleotide sequence ID" value="NZ_JACOMF010000014.1"/>
</dbReference>
<sequence length="505" mass="49198">MSLATAPRAGRRLGLLVLLLLGLPWLALALAVLEGLRTEIGATEPALAAAAAALPLGLPVAGFVAVEAMAYLLGSRLLVPAALLAQLAGAGAALDFRRAPRSGQADEIGQLATAFGRFIRHLTRRRQELDWMASDIAGDALVEGAGDRATALLVRLAPAARFAAEDPAPAEPWLDTPAHRLLCGLAACAVGLAAAPLGPAWLAALAAVALLGGRLAEPLRRSGVVALWLALAAALAAWLCTDPLGPTALPHGLAVALVAGLAVHAGGGWRGPGGAAADAAWLRGGLAGAVAGGGVAAALVGLLGPETEVALTLALGALVLATAGLAPAAAVATPADWPAPQAALRLLRQAAVRRLVFLGALPGGLALGGAIGLASAEPALSIIAAVGASLLLALPGAGLSIPARGGGLAAVGLLAAAALLLACPVAAVLPLLAAAFAAVLAWPLATPCCPGLASPQQVAILAALARHAGTVLAMAGIVLLPPAILLAVTALALLPAVLLPAAEGG</sequence>
<gene>
    <name evidence="3" type="ORF">H7965_13515</name>
</gene>
<dbReference type="Gene3D" id="6.10.340.10">
    <property type="match status" value="1"/>
</dbReference>
<dbReference type="EMBL" id="JACOMF010000014">
    <property type="protein sequence ID" value="MBC4016337.1"/>
    <property type="molecule type" value="Genomic_DNA"/>
</dbReference>
<name>A0A9X0R0Z6_9PROT</name>
<organism evidence="3 4">
    <name type="scientific">Siccirubricoccus deserti</name>
    <dbReference type="NCBI Taxonomy" id="2013562"/>
    <lineage>
        <taxon>Bacteria</taxon>
        <taxon>Pseudomonadati</taxon>
        <taxon>Pseudomonadota</taxon>
        <taxon>Alphaproteobacteria</taxon>
        <taxon>Acetobacterales</taxon>
        <taxon>Roseomonadaceae</taxon>
        <taxon>Siccirubricoccus</taxon>
    </lineage>
</organism>
<dbReference type="InterPro" id="IPR003660">
    <property type="entry name" value="HAMP_dom"/>
</dbReference>
<protein>
    <recommendedName>
        <fullName evidence="2">HAMP domain-containing protein</fullName>
    </recommendedName>
</protein>
<dbReference type="Proteomes" id="UP000600101">
    <property type="component" value="Unassembled WGS sequence"/>
</dbReference>
<keyword evidence="1" id="KW-0472">Membrane</keyword>
<feature type="transmembrane region" description="Helical" evidence="1">
    <location>
        <begin position="223"/>
        <end position="239"/>
    </location>
</feature>
<feature type="transmembrane region" description="Helical" evidence="1">
    <location>
        <begin position="251"/>
        <end position="269"/>
    </location>
</feature>
<dbReference type="GO" id="GO:0007165">
    <property type="term" value="P:signal transduction"/>
    <property type="evidence" value="ECO:0007669"/>
    <property type="project" value="InterPro"/>
</dbReference>
<feature type="transmembrane region" description="Helical" evidence="1">
    <location>
        <begin position="45"/>
        <end position="65"/>
    </location>
</feature>
<feature type="transmembrane region" description="Helical" evidence="1">
    <location>
        <begin position="184"/>
        <end position="211"/>
    </location>
</feature>
<evidence type="ECO:0000313" key="4">
    <source>
        <dbReference type="Proteomes" id="UP000600101"/>
    </source>
</evidence>
<feature type="transmembrane region" description="Helical" evidence="1">
    <location>
        <begin position="77"/>
        <end position="94"/>
    </location>
</feature>
<proteinExistence type="predicted"/>
<evidence type="ECO:0000259" key="2">
    <source>
        <dbReference type="PROSITE" id="PS50885"/>
    </source>
</evidence>
<dbReference type="GO" id="GO:0016020">
    <property type="term" value="C:membrane"/>
    <property type="evidence" value="ECO:0007669"/>
    <property type="project" value="InterPro"/>
</dbReference>
<evidence type="ECO:0000256" key="1">
    <source>
        <dbReference type="SAM" id="Phobius"/>
    </source>
</evidence>
<keyword evidence="1" id="KW-0812">Transmembrane</keyword>
<feature type="domain" description="HAMP" evidence="2">
    <location>
        <begin position="75"/>
        <end position="127"/>
    </location>
</feature>
<feature type="transmembrane region" description="Helical" evidence="1">
    <location>
        <begin position="471"/>
        <end position="499"/>
    </location>
</feature>
<reference evidence="3" key="1">
    <citation type="submission" date="2020-08" db="EMBL/GenBank/DDBJ databases">
        <authorList>
            <person name="Hu Y."/>
            <person name="Nguyen S.V."/>
            <person name="Li F."/>
            <person name="Fanning S."/>
        </authorList>
    </citation>
    <scope>NUCLEOTIDE SEQUENCE</scope>
    <source>
        <strain evidence="3">SYSU D8009</strain>
    </source>
</reference>
<feature type="transmembrane region" description="Helical" evidence="1">
    <location>
        <begin position="281"/>
        <end position="303"/>
    </location>
</feature>
<accession>A0A9X0R0Z6</accession>
<comment type="caution">
    <text evidence="3">The sequence shown here is derived from an EMBL/GenBank/DDBJ whole genome shotgun (WGS) entry which is preliminary data.</text>
</comment>
<feature type="transmembrane region" description="Helical" evidence="1">
    <location>
        <begin position="309"/>
        <end position="334"/>
    </location>
</feature>